<evidence type="ECO:0000313" key="2">
    <source>
        <dbReference type="EMBL" id="CCH50963.1"/>
    </source>
</evidence>
<reference evidence="2" key="1">
    <citation type="journal article" date="2012" name="Tree Genet. Genomes">
        <title>A Candidate Gene for Fire Blight Resistance in Malus . robusta 5 is Coding for a CC-NBS-LRR.</title>
        <authorList>
            <person name="Fahrentrapp J."/>
            <person name="Broggini G.A.L."/>
            <person name="Kellerhals M."/>
            <person name="Peil A."/>
            <person name="Richter K."/>
            <person name="Zini E."/>
            <person name="Gessler C."/>
        </authorList>
    </citation>
    <scope>NUCLEOTIDE SEQUENCE</scope>
</reference>
<organism evidence="2">
    <name type="scientific">Malus x robusta</name>
    <dbReference type="NCBI Taxonomy" id="1184610"/>
    <lineage>
        <taxon>Eukaryota</taxon>
        <taxon>Viridiplantae</taxon>
        <taxon>Streptophyta</taxon>
        <taxon>Embryophyta</taxon>
        <taxon>Tracheophyta</taxon>
        <taxon>Spermatophyta</taxon>
        <taxon>Magnoliopsida</taxon>
        <taxon>eudicotyledons</taxon>
        <taxon>Gunneridae</taxon>
        <taxon>Pentapetalae</taxon>
        <taxon>rosids</taxon>
        <taxon>fabids</taxon>
        <taxon>Rosales</taxon>
        <taxon>Rosaceae</taxon>
        <taxon>Amygdaloideae</taxon>
        <taxon>Maleae</taxon>
        <taxon>Malus</taxon>
    </lineage>
</organism>
<gene>
    <name evidence="2" type="primary">T4.2</name>
</gene>
<accession>I7KCV6</accession>
<dbReference type="EMBL" id="HE805490">
    <property type="protein sequence ID" value="CCH50963.1"/>
    <property type="molecule type" value="Genomic_DNA"/>
</dbReference>
<sequence length="82" mass="9606">MRKRTKQSPLQDRQSHDAYTQRRTTKDIKPWDSPNNRRISFSMQIQYETLKGTNSSTEKLSAETPCCTLSSERIEVRKEQTA</sequence>
<dbReference type="AlphaFoldDB" id="I7KCV6"/>
<feature type="compositionally biased region" description="Basic and acidic residues" evidence="1">
    <location>
        <begin position="13"/>
        <end position="30"/>
    </location>
</feature>
<proteinExistence type="predicted"/>
<protein>
    <submittedName>
        <fullName evidence="2">T4.2 protein</fullName>
    </submittedName>
</protein>
<name>I7KCV6_9ROSA</name>
<evidence type="ECO:0000256" key="1">
    <source>
        <dbReference type="SAM" id="MobiDB-lite"/>
    </source>
</evidence>
<feature type="region of interest" description="Disordered" evidence="1">
    <location>
        <begin position="1"/>
        <end position="37"/>
    </location>
</feature>